<sequence length="89" mass="9532">MSKIVVLFTAICIVAASFLAYAGGNSRVHQPPLDVSLMAFKEQGAWYFLCTAPAFPYRIPPHYATYGPPPPPCGPVPCAPAPTVPMKVK</sequence>
<protein>
    <submittedName>
        <fullName evidence="2">Uncharacterized protein</fullName>
    </submittedName>
</protein>
<evidence type="ECO:0000313" key="3">
    <source>
        <dbReference type="Proteomes" id="UP000006055"/>
    </source>
</evidence>
<evidence type="ECO:0000313" key="2">
    <source>
        <dbReference type="EMBL" id="AFM27098.1"/>
    </source>
</evidence>
<dbReference type="RefSeq" id="WP_014812213.1">
    <property type="nucleotide sequence ID" value="NC_018025.1"/>
</dbReference>
<evidence type="ECO:0000256" key="1">
    <source>
        <dbReference type="SAM" id="SignalP"/>
    </source>
</evidence>
<organism evidence="2 3">
    <name type="scientific">Desulfomonile tiedjei (strain ATCC 49306 / DSM 6799 / DCB-1)</name>
    <dbReference type="NCBI Taxonomy" id="706587"/>
    <lineage>
        <taxon>Bacteria</taxon>
        <taxon>Pseudomonadati</taxon>
        <taxon>Thermodesulfobacteriota</taxon>
        <taxon>Desulfomonilia</taxon>
        <taxon>Desulfomonilales</taxon>
        <taxon>Desulfomonilaceae</taxon>
        <taxon>Desulfomonile</taxon>
    </lineage>
</organism>
<dbReference type="EMBL" id="CP003360">
    <property type="protein sequence ID" value="AFM27098.1"/>
    <property type="molecule type" value="Genomic_DNA"/>
</dbReference>
<dbReference type="AlphaFoldDB" id="I4CC07"/>
<feature type="chain" id="PRO_5003687691" evidence="1">
    <location>
        <begin position="23"/>
        <end position="89"/>
    </location>
</feature>
<dbReference type="KEGG" id="dti:Desti_4466"/>
<proteinExistence type="predicted"/>
<feature type="signal peptide" evidence="1">
    <location>
        <begin position="1"/>
        <end position="22"/>
    </location>
</feature>
<reference evidence="3" key="1">
    <citation type="submission" date="2012-06" db="EMBL/GenBank/DDBJ databases">
        <title>Complete sequence of chromosome of Desulfomonile tiedjei DSM 6799.</title>
        <authorList>
            <person name="Lucas S."/>
            <person name="Copeland A."/>
            <person name="Lapidus A."/>
            <person name="Glavina del Rio T."/>
            <person name="Dalin E."/>
            <person name="Tice H."/>
            <person name="Bruce D."/>
            <person name="Goodwin L."/>
            <person name="Pitluck S."/>
            <person name="Peters L."/>
            <person name="Ovchinnikova G."/>
            <person name="Zeytun A."/>
            <person name="Lu M."/>
            <person name="Kyrpides N."/>
            <person name="Mavromatis K."/>
            <person name="Ivanova N."/>
            <person name="Brettin T."/>
            <person name="Detter J.C."/>
            <person name="Han C."/>
            <person name="Larimer F."/>
            <person name="Land M."/>
            <person name="Hauser L."/>
            <person name="Markowitz V."/>
            <person name="Cheng J.-F."/>
            <person name="Hugenholtz P."/>
            <person name="Woyke T."/>
            <person name="Wu D."/>
            <person name="Spring S."/>
            <person name="Schroeder M."/>
            <person name="Brambilla E."/>
            <person name="Klenk H.-P."/>
            <person name="Eisen J.A."/>
        </authorList>
    </citation>
    <scope>NUCLEOTIDE SEQUENCE [LARGE SCALE GENOMIC DNA]</scope>
    <source>
        <strain evidence="3">ATCC 49306 / DSM 6799 / DCB-1</strain>
    </source>
</reference>
<gene>
    <name evidence="2" type="ordered locus">Desti_4466</name>
</gene>
<dbReference type="HOGENOM" id="CLU_2449836_0_0_7"/>
<dbReference type="Proteomes" id="UP000006055">
    <property type="component" value="Chromosome"/>
</dbReference>
<name>I4CC07_DESTA</name>
<keyword evidence="3" id="KW-1185">Reference proteome</keyword>
<keyword evidence="1" id="KW-0732">Signal</keyword>
<accession>I4CC07</accession>